<dbReference type="PANTHER" id="PTHR47914:SF1">
    <property type="entry name" value="ALPHA_BETA-HYDROLASES SUPERFAMILY PROTEIN"/>
    <property type="match status" value="1"/>
</dbReference>
<dbReference type="EMBL" id="BKCJ010432699">
    <property type="protein sequence ID" value="GFA48764.1"/>
    <property type="molecule type" value="Genomic_DNA"/>
</dbReference>
<proteinExistence type="predicted"/>
<evidence type="ECO:0000313" key="1">
    <source>
        <dbReference type="EMBL" id="GFA48764.1"/>
    </source>
</evidence>
<sequence length="139" mass="15899">MIDGLNFREFVPFVSATRNKSHLMNFREFAAKVMLIDQIMNILATGKRKLDDRVAPTFDPQPIPQRRCKYKFGLLVPVKTREEFLKHFEGLEGKLPVLVVLTSGAPKRSKAEMEALREAKGVTKFVESSEPKLALYKFN</sequence>
<comment type="caution">
    <text evidence="1">The sequence shown here is derived from an EMBL/GenBank/DDBJ whole genome shotgun (WGS) entry which is preliminary data.</text>
</comment>
<name>A0A699JR19_TANCI</name>
<dbReference type="PANTHER" id="PTHR47914">
    <property type="entry name" value="ALPHA/BETA-HYDROLASES SUPERFAMILY PROTEIN"/>
    <property type="match status" value="1"/>
</dbReference>
<dbReference type="GO" id="GO:0009507">
    <property type="term" value="C:chloroplast"/>
    <property type="evidence" value="ECO:0007669"/>
    <property type="project" value="TreeGrafter"/>
</dbReference>
<gene>
    <name evidence="1" type="ORF">Tci_620736</name>
</gene>
<organism evidence="1">
    <name type="scientific">Tanacetum cinerariifolium</name>
    <name type="common">Dalmatian daisy</name>
    <name type="synonym">Chrysanthemum cinerariifolium</name>
    <dbReference type="NCBI Taxonomy" id="118510"/>
    <lineage>
        <taxon>Eukaryota</taxon>
        <taxon>Viridiplantae</taxon>
        <taxon>Streptophyta</taxon>
        <taxon>Embryophyta</taxon>
        <taxon>Tracheophyta</taxon>
        <taxon>Spermatophyta</taxon>
        <taxon>Magnoliopsida</taxon>
        <taxon>eudicotyledons</taxon>
        <taxon>Gunneridae</taxon>
        <taxon>Pentapetalae</taxon>
        <taxon>asterids</taxon>
        <taxon>campanulids</taxon>
        <taxon>Asterales</taxon>
        <taxon>Asteraceae</taxon>
        <taxon>Asteroideae</taxon>
        <taxon>Anthemideae</taxon>
        <taxon>Anthemidinae</taxon>
        <taxon>Tanacetum</taxon>
    </lineage>
</organism>
<reference evidence="1" key="1">
    <citation type="journal article" date="2019" name="Sci. Rep.">
        <title>Draft genome of Tanacetum cinerariifolium, the natural source of mosquito coil.</title>
        <authorList>
            <person name="Yamashiro T."/>
            <person name="Shiraishi A."/>
            <person name="Satake H."/>
            <person name="Nakayama K."/>
        </authorList>
    </citation>
    <scope>NUCLEOTIDE SEQUENCE</scope>
</reference>
<accession>A0A699JR19</accession>
<dbReference type="AlphaFoldDB" id="A0A699JR19"/>
<protein>
    <submittedName>
        <fullName evidence="1">At1G74640-like protein</fullName>
    </submittedName>
</protein>